<name>A0AAN8G8U9_TRICO</name>
<comment type="similarity">
    <text evidence="2">Belongs to the RRM CPSF6/7 family.</text>
</comment>
<dbReference type="GO" id="GO:0003723">
    <property type="term" value="F:RNA binding"/>
    <property type="evidence" value="ECO:0007669"/>
    <property type="project" value="InterPro"/>
</dbReference>
<dbReference type="EMBL" id="WIXE01003764">
    <property type="protein sequence ID" value="KAK5983653.1"/>
    <property type="molecule type" value="Genomic_DNA"/>
</dbReference>
<feature type="non-terminal residue" evidence="7">
    <location>
        <position position="1"/>
    </location>
</feature>
<feature type="region of interest" description="Disordered" evidence="5">
    <location>
        <begin position="166"/>
        <end position="189"/>
    </location>
</feature>
<dbReference type="Pfam" id="PF25524">
    <property type="entry name" value="RSLD_CPSF6"/>
    <property type="match status" value="1"/>
</dbReference>
<dbReference type="AlphaFoldDB" id="A0AAN8G8U9"/>
<dbReference type="GO" id="GO:0005634">
    <property type="term" value="C:nucleus"/>
    <property type="evidence" value="ECO:0007669"/>
    <property type="project" value="UniProtKB-SubCell"/>
</dbReference>
<feature type="region of interest" description="Disordered" evidence="5">
    <location>
        <begin position="450"/>
        <end position="487"/>
    </location>
</feature>
<comment type="caution">
    <text evidence="7">The sequence shown here is derived from an EMBL/GenBank/DDBJ whole genome shotgun (WGS) entry which is preliminary data.</text>
</comment>
<evidence type="ECO:0000256" key="3">
    <source>
        <dbReference type="ARBA" id="ARBA00022664"/>
    </source>
</evidence>
<feature type="compositionally biased region" description="Basic residues" evidence="5">
    <location>
        <begin position="476"/>
        <end position="486"/>
    </location>
</feature>
<feature type="compositionally biased region" description="Polar residues" evidence="5">
    <location>
        <begin position="27"/>
        <end position="39"/>
    </location>
</feature>
<accession>A0AAN8G8U9</accession>
<evidence type="ECO:0000256" key="2">
    <source>
        <dbReference type="ARBA" id="ARBA00006265"/>
    </source>
</evidence>
<evidence type="ECO:0000256" key="4">
    <source>
        <dbReference type="ARBA" id="ARBA00023242"/>
    </source>
</evidence>
<dbReference type="Proteomes" id="UP001331761">
    <property type="component" value="Unassembled WGS sequence"/>
</dbReference>
<feature type="region of interest" description="Disordered" evidence="5">
    <location>
        <begin position="1"/>
        <end position="42"/>
    </location>
</feature>
<evidence type="ECO:0000313" key="7">
    <source>
        <dbReference type="EMBL" id="KAK5983653.1"/>
    </source>
</evidence>
<dbReference type="InterPro" id="IPR000504">
    <property type="entry name" value="RRM_dom"/>
</dbReference>
<dbReference type="GO" id="GO:0006397">
    <property type="term" value="P:mRNA processing"/>
    <property type="evidence" value="ECO:0007669"/>
    <property type="project" value="UniProtKB-KW"/>
</dbReference>
<evidence type="ECO:0000313" key="8">
    <source>
        <dbReference type="Proteomes" id="UP001331761"/>
    </source>
</evidence>
<dbReference type="InterPro" id="IPR034772">
    <property type="entry name" value="CPSF6/7"/>
</dbReference>
<keyword evidence="8" id="KW-1185">Reference proteome</keyword>
<dbReference type="InterPro" id="IPR057951">
    <property type="entry name" value="CPSF6/7_RSLD_N"/>
</dbReference>
<sequence length="570" mass="60775">KNEEVDLYDDAIAPSSGEKSLAPTPVRTHTTQQNGSSSHSHPDGKRYCCYIGNLVWWATDADVALHIKQIGITDLIDMKFFENRTNGQSKGFALLVFASDSSVRTVTEQMPQRQIHGQSPVILPYTKASLNRLDEATSKMQSRPDPKQSKKEEACMNMGTIRIGAAAPAPTGPPPMLGPRMGPGAPGGPMPMMQIRPGPGGPPMNMAGGAPMGATGAGPMGPGNLMNRGPVMMGQPVNQGPMMGRPMGPPGVGAPVGAVQISGPVQMGVAGQMTTGPPRPMMGSNMPMHMGTAPPMMQPGMQVHPNRPPPGVQFGGGQQPVIGMGQQQMVQQGAPGMRTMTAPASAPHHQLMAPHGAHINPQMFPGVQQQPPVPGAMNDVEFEEIMNRNRTVASSAISRAVADAAGGDVKSATETILTAISLIKQSRVAQDDRCRVLVVSLQDTLNGIESKAYSGGGGSSRSKHRDRSRSRSRDRDRKRRRRSRSRSRLDVLPKVAFCSARARVLALHDTPVVVIIEYGVVSLFLFKRFCCISNAIVVRIRKKKGCVASVASLLSSDIILRSAFILRIPC</sequence>
<dbReference type="InterPro" id="IPR012677">
    <property type="entry name" value="Nucleotide-bd_a/b_plait_sf"/>
</dbReference>
<dbReference type="InterPro" id="IPR035979">
    <property type="entry name" value="RBD_domain_sf"/>
</dbReference>
<evidence type="ECO:0000256" key="5">
    <source>
        <dbReference type="SAM" id="MobiDB-lite"/>
    </source>
</evidence>
<dbReference type="SUPFAM" id="SSF54928">
    <property type="entry name" value="RNA-binding domain, RBD"/>
    <property type="match status" value="1"/>
</dbReference>
<comment type="subcellular location">
    <subcellularLocation>
        <location evidence="1">Nucleus</location>
    </subcellularLocation>
</comment>
<protein>
    <submittedName>
        <fullName evidence="7">Cleavage and polyadenylation specificity factor subunit 6</fullName>
    </submittedName>
</protein>
<gene>
    <name evidence="7" type="ORF">GCK32_010019</name>
</gene>
<organism evidence="7 8">
    <name type="scientific">Trichostrongylus colubriformis</name>
    <name type="common">Black scour worm</name>
    <dbReference type="NCBI Taxonomy" id="6319"/>
    <lineage>
        <taxon>Eukaryota</taxon>
        <taxon>Metazoa</taxon>
        <taxon>Ecdysozoa</taxon>
        <taxon>Nematoda</taxon>
        <taxon>Chromadorea</taxon>
        <taxon>Rhabditida</taxon>
        <taxon>Rhabditina</taxon>
        <taxon>Rhabditomorpha</taxon>
        <taxon>Strongyloidea</taxon>
        <taxon>Trichostrongylidae</taxon>
        <taxon>Trichostrongylus</taxon>
    </lineage>
</organism>
<feature type="domain" description="RRM" evidence="6">
    <location>
        <begin position="48"/>
        <end position="123"/>
    </location>
</feature>
<reference evidence="7 8" key="1">
    <citation type="submission" date="2019-10" db="EMBL/GenBank/DDBJ databases">
        <title>Assembly and Annotation for the nematode Trichostrongylus colubriformis.</title>
        <authorList>
            <person name="Martin J."/>
        </authorList>
    </citation>
    <scope>NUCLEOTIDE SEQUENCE [LARGE SCALE GENOMIC DNA]</scope>
    <source>
        <strain evidence="7">G859</strain>
        <tissue evidence="7">Whole worm</tissue>
    </source>
</reference>
<dbReference type="PANTHER" id="PTHR23204">
    <property type="entry name" value="CLEAVAGE AND POLYADENYLATION SPECIFIC FACTOR"/>
    <property type="match status" value="1"/>
</dbReference>
<keyword evidence="4" id="KW-0539">Nucleus</keyword>
<evidence type="ECO:0000256" key="1">
    <source>
        <dbReference type="ARBA" id="ARBA00004123"/>
    </source>
</evidence>
<evidence type="ECO:0000259" key="6">
    <source>
        <dbReference type="SMART" id="SM00360"/>
    </source>
</evidence>
<dbReference type="SMART" id="SM00360">
    <property type="entry name" value="RRM"/>
    <property type="match status" value="1"/>
</dbReference>
<proteinExistence type="inferred from homology"/>
<keyword evidence="3" id="KW-0507">mRNA processing</keyword>
<dbReference type="Gene3D" id="3.30.70.330">
    <property type="match status" value="1"/>
</dbReference>